<keyword evidence="3" id="KW-1185">Reference proteome</keyword>
<evidence type="ECO:0000313" key="3">
    <source>
        <dbReference type="Proteomes" id="UP000034680"/>
    </source>
</evidence>
<organism evidence="2 3">
    <name type="scientific">Diaporthe ampelina</name>
    <dbReference type="NCBI Taxonomy" id="1214573"/>
    <lineage>
        <taxon>Eukaryota</taxon>
        <taxon>Fungi</taxon>
        <taxon>Dikarya</taxon>
        <taxon>Ascomycota</taxon>
        <taxon>Pezizomycotina</taxon>
        <taxon>Sordariomycetes</taxon>
        <taxon>Sordariomycetidae</taxon>
        <taxon>Diaporthales</taxon>
        <taxon>Diaporthaceae</taxon>
        <taxon>Diaporthe</taxon>
    </lineage>
</organism>
<feature type="compositionally biased region" description="Basic and acidic residues" evidence="1">
    <location>
        <begin position="110"/>
        <end position="125"/>
    </location>
</feature>
<comment type="caution">
    <text evidence="2">The sequence shown here is derived from an EMBL/GenBank/DDBJ whole genome shotgun (WGS) entry which is preliminary data.</text>
</comment>
<evidence type="ECO:0000313" key="2">
    <source>
        <dbReference type="EMBL" id="KKY37204.1"/>
    </source>
</evidence>
<sequence length="152" mass="17410">MAATTSSQRTVEFYLSSLWSWLPEGCKRILDALESCDLASIVWDEKCDWFKIRCLEEDKDYIMNEYLKAQSEMENELKEKDVIRSDGSLVPNVKNDLIEILRPRASVPGELHDPEVTARETKRADTPSSNGHGRIERSIERQAVSQNAAYPF</sequence>
<dbReference type="OrthoDB" id="3439512at2759"/>
<dbReference type="AlphaFoldDB" id="A0A0G2FTA5"/>
<accession>A0A0G2FTA5</accession>
<name>A0A0G2FTA5_9PEZI</name>
<protein>
    <submittedName>
        <fullName evidence="2">Uncharacterized protein</fullName>
    </submittedName>
</protein>
<reference evidence="2 3" key="1">
    <citation type="submission" date="2015-05" db="EMBL/GenBank/DDBJ databases">
        <title>Distinctive expansion of gene families associated with plant cell wall degradation and secondary metabolism in the genomes of grapevine trunk pathogens.</title>
        <authorList>
            <person name="Lawrence D.P."/>
            <person name="Travadon R."/>
            <person name="Rolshausen P.E."/>
            <person name="Baumgartner K."/>
        </authorList>
    </citation>
    <scope>NUCLEOTIDE SEQUENCE [LARGE SCALE GENOMIC DNA]</scope>
    <source>
        <strain evidence="2">DA912</strain>
    </source>
</reference>
<reference evidence="2 3" key="2">
    <citation type="submission" date="2015-05" db="EMBL/GenBank/DDBJ databases">
        <authorList>
            <person name="Morales-Cruz A."/>
            <person name="Amrine K.C."/>
            <person name="Cantu D."/>
        </authorList>
    </citation>
    <scope>NUCLEOTIDE SEQUENCE [LARGE SCALE GENOMIC DNA]</scope>
    <source>
        <strain evidence="2">DA912</strain>
    </source>
</reference>
<dbReference type="Proteomes" id="UP000034680">
    <property type="component" value="Unassembled WGS sequence"/>
</dbReference>
<gene>
    <name evidence="2" type="ORF">UCDDA912_g02845</name>
</gene>
<evidence type="ECO:0000256" key="1">
    <source>
        <dbReference type="SAM" id="MobiDB-lite"/>
    </source>
</evidence>
<feature type="compositionally biased region" description="Polar residues" evidence="1">
    <location>
        <begin position="143"/>
        <end position="152"/>
    </location>
</feature>
<dbReference type="EMBL" id="LCUC01000094">
    <property type="protein sequence ID" value="KKY37204.1"/>
    <property type="molecule type" value="Genomic_DNA"/>
</dbReference>
<proteinExistence type="predicted"/>
<feature type="region of interest" description="Disordered" evidence="1">
    <location>
        <begin position="109"/>
        <end position="152"/>
    </location>
</feature>